<sequence length="61" mass="6759">MIKIDRYRCGYCGACVTVCPTGAIDLMGLWIEIKNEECNNCKACVNLCPVGALEMELRSDK</sequence>
<keyword evidence="7" id="KW-0411">Iron-sulfur</keyword>
<dbReference type="PROSITE" id="PS51379">
    <property type="entry name" value="4FE4S_FER_2"/>
    <property type="match status" value="2"/>
</dbReference>
<dbReference type="GO" id="GO:0016491">
    <property type="term" value="F:oxidoreductase activity"/>
    <property type="evidence" value="ECO:0007669"/>
    <property type="project" value="UniProtKB-ARBA"/>
</dbReference>
<evidence type="ECO:0000256" key="3">
    <source>
        <dbReference type="ARBA" id="ARBA00022723"/>
    </source>
</evidence>
<dbReference type="InterPro" id="IPR050572">
    <property type="entry name" value="Fe-S_Ferredoxin"/>
</dbReference>
<accession>A0A7G9ZCW2</accession>
<proteinExistence type="predicted"/>
<evidence type="ECO:0000256" key="7">
    <source>
        <dbReference type="ARBA" id="ARBA00023014"/>
    </source>
</evidence>
<evidence type="ECO:0000256" key="4">
    <source>
        <dbReference type="ARBA" id="ARBA00022737"/>
    </source>
</evidence>
<keyword evidence="2" id="KW-0004">4Fe-4S</keyword>
<evidence type="ECO:0000256" key="1">
    <source>
        <dbReference type="ARBA" id="ARBA00022448"/>
    </source>
</evidence>
<name>A0A7G9ZCW2_9EURY</name>
<keyword evidence="3" id="KW-0479">Metal-binding</keyword>
<keyword evidence="1" id="KW-0813">Transport</keyword>
<evidence type="ECO:0000259" key="8">
    <source>
        <dbReference type="PROSITE" id="PS51379"/>
    </source>
</evidence>
<feature type="domain" description="4Fe-4S ferredoxin-type" evidence="8">
    <location>
        <begin position="31"/>
        <end position="58"/>
    </location>
</feature>
<keyword evidence="6" id="KW-0408">Iron</keyword>
<reference evidence="9" key="1">
    <citation type="submission" date="2020-06" db="EMBL/GenBank/DDBJ databases">
        <title>Unique genomic features of the anaerobic methanotrophic archaea.</title>
        <authorList>
            <person name="Chadwick G.L."/>
            <person name="Skennerton C.T."/>
            <person name="Laso-Perez R."/>
            <person name="Leu A.O."/>
            <person name="Speth D.R."/>
            <person name="Yu H."/>
            <person name="Morgan-Lang C."/>
            <person name="Hatzenpichler R."/>
            <person name="Goudeau D."/>
            <person name="Malmstrom R."/>
            <person name="Brazelton W.J."/>
            <person name="Woyke T."/>
            <person name="Hallam S.J."/>
            <person name="Tyson G.W."/>
            <person name="Wegener G."/>
            <person name="Boetius A."/>
            <person name="Orphan V."/>
        </authorList>
    </citation>
    <scope>NUCLEOTIDE SEQUENCE</scope>
</reference>
<dbReference type="GO" id="GO:0051539">
    <property type="term" value="F:4 iron, 4 sulfur cluster binding"/>
    <property type="evidence" value="ECO:0007669"/>
    <property type="project" value="UniProtKB-KW"/>
</dbReference>
<evidence type="ECO:0000256" key="6">
    <source>
        <dbReference type="ARBA" id="ARBA00023004"/>
    </source>
</evidence>
<dbReference type="GO" id="GO:0046872">
    <property type="term" value="F:metal ion binding"/>
    <property type="evidence" value="ECO:0007669"/>
    <property type="project" value="UniProtKB-KW"/>
</dbReference>
<gene>
    <name evidence="9" type="primary">napF</name>
    <name evidence="9" type="ORF">OJKMNAAM_00018</name>
</gene>
<dbReference type="EMBL" id="MT631713">
    <property type="protein sequence ID" value="QNO58096.1"/>
    <property type="molecule type" value="Genomic_DNA"/>
</dbReference>
<dbReference type="InterPro" id="IPR017896">
    <property type="entry name" value="4Fe4S_Fe-S-bd"/>
</dbReference>
<dbReference type="Gene3D" id="3.30.70.20">
    <property type="match status" value="1"/>
</dbReference>
<keyword evidence="4" id="KW-0677">Repeat</keyword>
<dbReference type="PROSITE" id="PS00198">
    <property type="entry name" value="4FE4S_FER_1"/>
    <property type="match status" value="2"/>
</dbReference>
<organism evidence="9">
    <name type="scientific">Candidatus Methanophaga sp. ANME-1 ERB7</name>
    <dbReference type="NCBI Taxonomy" id="2759913"/>
    <lineage>
        <taxon>Archaea</taxon>
        <taxon>Methanobacteriati</taxon>
        <taxon>Methanobacteriota</taxon>
        <taxon>Stenosarchaea group</taxon>
        <taxon>Methanomicrobia</taxon>
        <taxon>Candidatus Methanophagales</taxon>
        <taxon>Candidatus Methanophagaceae</taxon>
        <taxon>Candidatus Methanophaga</taxon>
    </lineage>
</organism>
<evidence type="ECO:0000256" key="2">
    <source>
        <dbReference type="ARBA" id="ARBA00022485"/>
    </source>
</evidence>
<dbReference type="PANTHER" id="PTHR43687">
    <property type="entry name" value="ADENYLYLSULFATE REDUCTASE, BETA SUBUNIT"/>
    <property type="match status" value="1"/>
</dbReference>
<feature type="domain" description="4Fe-4S ferredoxin-type" evidence="8">
    <location>
        <begin position="1"/>
        <end position="29"/>
    </location>
</feature>
<protein>
    <submittedName>
        <fullName evidence="9">Ferredoxin-type protein NapF</fullName>
    </submittedName>
</protein>
<dbReference type="SUPFAM" id="SSF54862">
    <property type="entry name" value="4Fe-4S ferredoxins"/>
    <property type="match status" value="1"/>
</dbReference>
<evidence type="ECO:0000256" key="5">
    <source>
        <dbReference type="ARBA" id="ARBA00022982"/>
    </source>
</evidence>
<evidence type="ECO:0000313" key="9">
    <source>
        <dbReference type="EMBL" id="QNO58096.1"/>
    </source>
</evidence>
<dbReference type="AlphaFoldDB" id="A0A7G9ZCW2"/>
<dbReference type="Pfam" id="PF00037">
    <property type="entry name" value="Fer4"/>
    <property type="match status" value="2"/>
</dbReference>
<keyword evidence="5" id="KW-0249">Electron transport</keyword>
<dbReference type="Gene3D" id="3.30.70.3270">
    <property type="match status" value="1"/>
</dbReference>
<dbReference type="InterPro" id="IPR017900">
    <property type="entry name" value="4Fe4S_Fe_S_CS"/>
</dbReference>
<dbReference type="PANTHER" id="PTHR43687:SF6">
    <property type="entry name" value="L-ASPARTATE SEMIALDEHYDE SULFURTRANSFERASE IRON-SULFUR SUBUNIT"/>
    <property type="match status" value="1"/>
</dbReference>